<dbReference type="Proteomes" id="UP000708208">
    <property type="component" value="Unassembled WGS sequence"/>
</dbReference>
<dbReference type="OrthoDB" id="8194903at2759"/>
<dbReference type="EMBL" id="CAJVCH010066200">
    <property type="protein sequence ID" value="CAG7719993.1"/>
    <property type="molecule type" value="Genomic_DNA"/>
</dbReference>
<dbReference type="PANTHER" id="PTHR46579:SF1">
    <property type="entry name" value="F5_8 TYPE C DOMAIN-CONTAINING PROTEIN"/>
    <property type="match status" value="1"/>
</dbReference>
<evidence type="ECO:0000313" key="2">
    <source>
        <dbReference type="Proteomes" id="UP000708208"/>
    </source>
</evidence>
<comment type="caution">
    <text evidence="1">The sequence shown here is derived from an EMBL/GenBank/DDBJ whole genome shotgun (WGS) entry which is preliminary data.</text>
</comment>
<keyword evidence="2" id="KW-1185">Reference proteome</keyword>
<reference evidence="1" key="1">
    <citation type="submission" date="2021-06" db="EMBL/GenBank/DDBJ databases">
        <authorList>
            <person name="Hodson N. C."/>
            <person name="Mongue J. A."/>
            <person name="Jaron S. K."/>
        </authorList>
    </citation>
    <scope>NUCLEOTIDE SEQUENCE</scope>
</reference>
<gene>
    <name evidence="1" type="ORF">AFUS01_LOCUS9286</name>
</gene>
<dbReference type="AlphaFoldDB" id="A0A8J2K614"/>
<evidence type="ECO:0000313" key="1">
    <source>
        <dbReference type="EMBL" id="CAG7719993.1"/>
    </source>
</evidence>
<protein>
    <submittedName>
        <fullName evidence="1">Uncharacterized protein</fullName>
    </submittedName>
</protein>
<sequence>YKYVPIFIADSPARCAVQGLIQYNGKYGCPWCLIRGETYWFGEERRCRKWVFKYQQCVDRTQSQFLEDLETFSNKLDLQNFKDDSFNGIKSASQLLLLNKFDIVKGFTYDVMHSAYLGVVKMFTAFWFDSSNHEQIFYIGSQTQSVNKKLLQFRIPCDYDRTIRSITLRKFWKATESRTWMFVATTALKGILSEVHRQHFLKLSNCIMLLSDEKNTTEDLILCEENLSLFVQQTENLYGMESCILICIFSDMQHHV</sequence>
<name>A0A8J2K614_9HEXA</name>
<feature type="non-terminal residue" evidence="1">
    <location>
        <position position="1"/>
    </location>
</feature>
<proteinExistence type="predicted"/>
<accession>A0A8J2K614</accession>
<dbReference type="PANTHER" id="PTHR46579">
    <property type="entry name" value="F5/8 TYPE C DOMAIN-CONTAINING PROTEIN-RELATED"/>
    <property type="match status" value="1"/>
</dbReference>
<organism evidence="1 2">
    <name type="scientific">Allacma fusca</name>
    <dbReference type="NCBI Taxonomy" id="39272"/>
    <lineage>
        <taxon>Eukaryota</taxon>
        <taxon>Metazoa</taxon>
        <taxon>Ecdysozoa</taxon>
        <taxon>Arthropoda</taxon>
        <taxon>Hexapoda</taxon>
        <taxon>Collembola</taxon>
        <taxon>Symphypleona</taxon>
        <taxon>Sminthuridae</taxon>
        <taxon>Allacma</taxon>
    </lineage>
</organism>